<dbReference type="AlphaFoldDB" id="A0A095SSP1"/>
<protein>
    <submittedName>
        <fullName evidence="1">Uncharacterized protein</fullName>
    </submittedName>
</protein>
<organism evidence="1 2">
    <name type="scientific">Flavobacterium aquatile LMG 4008 = ATCC 11947</name>
    <dbReference type="NCBI Taxonomy" id="1453498"/>
    <lineage>
        <taxon>Bacteria</taxon>
        <taxon>Pseudomonadati</taxon>
        <taxon>Bacteroidota</taxon>
        <taxon>Flavobacteriia</taxon>
        <taxon>Flavobacteriales</taxon>
        <taxon>Flavobacteriaceae</taxon>
        <taxon>Flavobacterium</taxon>
    </lineage>
</organism>
<dbReference type="Proteomes" id="UP000029554">
    <property type="component" value="Unassembled WGS sequence"/>
</dbReference>
<reference evidence="1 2" key="1">
    <citation type="submission" date="2014-09" db="EMBL/GenBank/DDBJ databases">
        <title>Whole Genome Shotgun of Flavobacterium aquatile LMG 4008.</title>
        <authorList>
            <person name="Gale A.N."/>
            <person name="Pipes S.E."/>
            <person name="Newman J.D."/>
        </authorList>
    </citation>
    <scope>NUCLEOTIDE SEQUENCE [LARGE SCALE GENOMIC DNA]</scope>
    <source>
        <strain evidence="1 2">LMG 4008</strain>
    </source>
</reference>
<evidence type="ECO:0000313" key="2">
    <source>
        <dbReference type="Proteomes" id="UP000029554"/>
    </source>
</evidence>
<accession>A0A095SSP1</accession>
<sequence>MKILAKLVLVLFVTFLSTPTIVTLIERNTDVSLFYNFAEEEIHKEVKEVKADLKQSFDYPFLNSELLQNSKIISENLSRHDKISEEIFSPPPELI</sequence>
<gene>
    <name evidence="1" type="ORF">LG45_11010</name>
</gene>
<dbReference type="EMBL" id="JRHH01000004">
    <property type="protein sequence ID" value="KGD67646.1"/>
    <property type="molecule type" value="Genomic_DNA"/>
</dbReference>
<proteinExistence type="predicted"/>
<comment type="caution">
    <text evidence="1">The sequence shown here is derived from an EMBL/GenBank/DDBJ whole genome shotgun (WGS) entry which is preliminary data.</text>
</comment>
<name>A0A095SSP1_9FLAO</name>
<keyword evidence="2" id="KW-1185">Reference proteome</keyword>
<dbReference type="OrthoDB" id="839726at2"/>
<dbReference type="eggNOG" id="ENOG5033FTV">
    <property type="taxonomic scope" value="Bacteria"/>
</dbReference>
<dbReference type="STRING" id="1453498.LG45_11010"/>
<evidence type="ECO:0000313" key="1">
    <source>
        <dbReference type="EMBL" id="KGD67646.1"/>
    </source>
</evidence>